<accession>A0AAU8VRL2</accession>
<evidence type="ECO:0000313" key="1">
    <source>
        <dbReference type="EMBL" id="ARB03794.1"/>
    </source>
</evidence>
<dbReference type="AlphaFoldDB" id="A0AAU8VRL2"/>
<sequence>MCAVAMLRIKPMYSDLYQFNDIPKGYFDLCSEMCGWRFNNSEIKPQASVLPLIRPCRIYPGGPDAPKRHNAV</sequence>
<evidence type="ECO:0000313" key="2">
    <source>
        <dbReference type="Proteomes" id="UP000191249"/>
    </source>
</evidence>
<dbReference type="Proteomes" id="UP000191249">
    <property type="component" value="Chromosome"/>
</dbReference>
<dbReference type="EMBL" id="CP019894">
    <property type="protein sequence ID" value="ARB03794.1"/>
    <property type="molecule type" value="Genomic_DNA"/>
</dbReference>
<name>A0AAU8VRL2_NEILA</name>
<gene>
    <name evidence="1" type="ORF">B2G52_01825</name>
</gene>
<protein>
    <submittedName>
        <fullName evidence="1">Uncharacterized protein</fullName>
    </submittedName>
</protein>
<proteinExistence type="predicted"/>
<reference evidence="1 2" key="1">
    <citation type="submission" date="2017-03" db="EMBL/GenBank/DDBJ databases">
        <title>N. lactamica Y92-1009 whole genome sequence.</title>
        <authorList>
            <person name="Pandey A.K."/>
            <person name="Read R.C."/>
        </authorList>
    </citation>
    <scope>NUCLEOTIDE SEQUENCE [LARGE SCALE GENOMIC DNA]</scope>
    <source>
        <strain evidence="1 2">Y92-1009</strain>
    </source>
</reference>
<organism evidence="1 2">
    <name type="scientific">Neisseria lactamica</name>
    <dbReference type="NCBI Taxonomy" id="486"/>
    <lineage>
        <taxon>Bacteria</taxon>
        <taxon>Pseudomonadati</taxon>
        <taxon>Pseudomonadota</taxon>
        <taxon>Betaproteobacteria</taxon>
        <taxon>Neisseriales</taxon>
        <taxon>Neisseriaceae</taxon>
        <taxon>Neisseria</taxon>
    </lineage>
</organism>